<reference evidence="3 4" key="1">
    <citation type="submission" date="2024-02" db="EMBL/GenBank/DDBJ databases">
        <authorList>
            <person name="Chen Y."/>
            <person name="Shah S."/>
            <person name="Dougan E. K."/>
            <person name="Thang M."/>
            <person name="Chan C."/>
        </authorList>
    </citation>
    <scope>NUCLEOTIDE SEQUENCE [LARGE SCALE GENOMIC DNA]</scope>
</reference>
<evidence type="ECO:0000256" key="1">
    <source>
        <dbReference type="SAM" id="MobiDB-lite"/>
    </source>
</evidence>
<feature type="compositionally biased region" description="Basic and acidic residues" evidence="1">
    <location>
        <begin position="414"/>
        <end position="473"/>
    </location>
</feature>
<feature type="region of interest" description="Disordered" evidence="1">
    <location>
        <begin position="374"/>
        <end position="526"/>
    </location>
</feature>
<evidence type="ECO:0000313" key="3">
    <source>
        <dbReference type="EMBL" id="CAK9006805.1"/>
    </source>
</evidence>
<comment type="caution">
    <text evidence="3">The sequence shown here is derived from an EMBL/GenBank/DDBJ whole genome shotgun (WGS) entry which is preliminary data.</text>
</comment>
<proteinExistence type="predicted"/>
<protein>
    <submittedName>
        <fullName evidence="3">Uncharacterized protein</fullName>
    </submittedName>
</protein>
<gene>
    <name evidence="3" type="ORF">SCF082_LOCUS9185</name>
</gene>
<keyword evidence="2" id="KW-0732">Signal</keyword>
<accession>A0ABP0IXJ2</accession>
<feature type="chain" id="PRO_5046099038" evidence="2">
    <location>
        <begin position="25"/>
        <end position="544"/>
    </location>
</feature>
<organism evidence="3 4">
    <name type="scientific">Durusdinium trenchii</name>
    <dbReference type="NCBI Taxonomy" id="1381693"/>
    <lineage>
        <taxon>Eukaryota</taxon>
        <taxon>Sar</taxon>
        <taxon>Alveolata</taxon>
        <taxon>Dinophyceae</taxon>
        <taxon>Suessiales</taxon>
        <taxon>Symbiodiniaceae</taxon>
        <taxon>Durusdinium</taxon>
    </lineage>
</organism>
<name>A0ABP0IXJ2_9DINO</name>
<dbReference type="Proteomes" id="UP001642464">
    <property type="component" value="Unassembled WGS sequence"/>
</dbReference>
<feature type="compositionally biased region" description="Acidic residues" evidence="1">
    <location>
        <begin position="397"/>
        <end position="413"/>
    </location>
</feature>
<dbReference type="EMBL" id="CAXAMM010005313">
    <property type="protein sequence ID" value="CAK9006805.1"/>
    <property type="molecule type" value="Genomic_DNA"/>
</dbReference>
<feature type="signal peptide" evidence="2">
    <location>
        <begin position="1"/>
        <end position="24"/>
    </location>
</feature>
<keyword evidence="4" id="KW-1185">Reference proteome</keyword>
<evidence type="ECO:0000256" key="2">
    <source>
        <dbReference type="SAM" id="SignalP"/>
    </source>
</evidence>
<sequence length="544" mass="60893">MKFSHLAALLVALNLAFGPPKCETEIQEDCAGAGGLSQGIKIWGFKGERRDVKYHPGLNLLFGLGFLTTLNALRSLREHCIYWCAPPCATFVWLSRGSTGRSRTRPQGSKLYKKAQRANRLVRRVLYLLEYCQKKNLTYVIENPMSTLLWTYRPMEKLLRRHKAIAISVKRVTLYTNSPWLASLGVRLDPFERERLARLKSNLDIQMVKRYICRRTGETKVAGGKHLTNSAEYPAPLGLRVGELLFNHLKQHPDARAMPDDGLTFEDDSSDNSVLDEGDYVTPEKPILRRCWSKTPDSGAKVTFQKSDTIVPPAEFEDDVHKLYGMVKGKGKVGGKSVALVTRKGKGKGRGAKVDSEAGDGGFRRLAHLETMEYVAVPSEPTSSKTSKAKQKTKEAEAEEEVEEEAGAEEEDNEPLKEKPEKPNNKRKAQDEGKDSNKEAKKAERETKKKPGCKEDGAKSEGRKKGEQAKESPDGIAIDIDMTNLESYPPEVRRWLKSQSEGAGEEKQKQAKQKQAAATPKATKFFWRLGTRKPTIWKTGAEAF</sequence>
<evidence type="ECO:0000313" key="4">
    <source>
        <dbReference type="Proteomes" id="UP001642464"/>
    </source>
</evidence>